<dbReference type="RefSeq" id="WP_242375649.1">
    <property type="nucleotide sequence ID" value="NZ_JAKRKC020000001.1"/>
</dbReference>
<proteinExistence type="predicted"/>
<dbReference type="InterPro" id="IPR050109">
    <property type="entry name" value="HTH-type_TetR-like_transc_reg"/>
</dbReference>
<dbReference type="PANTHER" id="PTHR30055:SF234">
    <property type="entry name" value="HTH-TYPE TRANSCRIPTIONAL REGULATOR BETI"/>
    <property type="match status" value="1"/>
</dbReference>
<dbReference type="PROSITE" id="PS50977">
    <property type="entry name" value="HTH_TETR_2"/>
    <property type="match status" value="1"/>
</dbReference>
<organism evidence="6 7">
    <name type="scientific">Actinomadura luzonensis</name>
    <dbReference type="NCBI Taxonomy" id="2805427"/>
    <lineage>
        <taxon>Bacteria</taxon>
        <taxon>Bacillati</taxon>
        <taxon>Actinomycetota</taxon>
        <taxon>Actinomycetes</taxon>
        <taxon>Streptosporangiales</taxon>
        <taxon>Thermomonosporaceae</taxon>
        <taxon>Actinomadura</taxon>
    </lineage>
</organism>
<keyword evidence="2 4" id="KW-0238">DNA-binding</keyword>
<name>A0ABT0FV36_9ACTN</name>
<dbReference type="EMBL" id="JAKRKC020000001">
    <property type="protein sequence ID" value="MCK2216182.1"/>
    <property type="molecule type" value="Genomic_DNA"/>
</dbReference>
<reference evidence="6 7" key="1">
    <citation type="submission" date="2022-04" db="EMBL/GenBank/DDBJ databases">
        <title>Genome draft of Actinomadura sp. ATCC 31491.</title>
        <authorList>
            <person name="Shi X."/>
            <person name="Du Y."/>
        </authorList>
    </citation>
    <scope>NUCLEOTIDE SEQUENCE [LARGE SCALE GENOMIC DNA]</scope>
    <source>
        <strain evidence="6 7">ATCC 31491</strain>
    </source>
</reference>
<keyword evidence="7" id="KW-1185">Reference proteome</keyword>
<feature type="domain" description="HTH tetR-type" evidence="5">
    <location>
        <begin position="7"/>
        <end position="67"/>
    </location>
</feature>
<evidence type="ECO:0000259" key="5">
    <source>
        <dbReference type="PROSITE" id="PS50977"/>
    </source>
</evidence>
<keyword evidence="1" id="KW-0805">Transcription regulation</keyword>
<dbReference type="SUPFAM" id="SSF46689">
    <property type="entry name" value="Homeodomain-like"/>
    <property type="match status" value="1"/>
</dbReference>
<dbReference type="InterPro" id="IPR009057">
    <property type="entry name" value="Homeodomain-like_sf"/>
</dbReference>
<evidence type="ECO:0000313" key="7">
    <source>
        <dbReference type="Proteomes" id="UP001317259"/>
    </source>
</evidence>
<accession>A0ABT0FV36</accession>
<protein>
    <submittedName>
        <fullName evidence="6">TetR/AcrR family transcriptional regulator</fullName>
    </submittedName>
</protein>
<dbReference type="Proteomes" id="UP001317259">
    <property type="component" value="Unassembled WGS sequence"/>
</dbReference>
<evidence type="ECO:0000256" key="4">
    <source>
        <dbReference type="PROSITE-ProRule" id="PRU00335"/>
    </source>
</evidence>
<evidence type="ECO:0000256" key="2">
    <source>
        <dbReference type="ARBA" id="ARBA00023125"/>
    </source>
</evidence>
<gene>
    <name evidence="6" type="ORF">MF672_020605</name>
</gene>
<dbReference type="InterPro" id="IPR001647">
    <property type="entry name" value="HTH_TetR"/>
</dbReference>
<dbReference type="InterPro" id="IPR036271">
    <property type="entry name" value="Tet_transcr_reg_TetR-rel_C_sf"/>
</dbReference>
<dbReference type="Gene3D" id="1.10.357.10">
    <property type="entry name" value="Tetracycline Repressor, domain 2"/>
    <property type="match status" value="1"/>
</dbReference>
<keyword evidence="3" id="KW-0804">Transcription</keyword>
<dbReference type="PANTHER" id="PTHR30055">
    <property type="entry name" value="HTH-TYPE TRANSCRIPTIONAL REGULATOR RUTR"/>
    <property type="match status" value="1"/>
</dbReference>
<evidence type="ECO:0000256" key="3">
    <source>
        <dbReference type="ARBA" id="ARBA00023163"/>
    </source>
</evidence>
<comment type="caution">
    <text evidence="6">The sequence shown here is derived from an EMBL/GenBank/DDBJ whole genome shotgun (WGS) entry which is preliminary data.</text>
</comment>
<dbReference type="SUPFAM" id="SSF48498">
    <property type="entry name" value="Tetracyclin repressor-like, C-terminal domain"/>
    <property type="match status" value="1"/>
</dbReference>
<feature type="DNA-binding region" description="H-T-H motif" evidence="4">
    <location>
        <begin position="30"/>
        <end position="49"/>
    </location>
</feature>
<dbReference type="PRINTS" id="PR00455">
    <property type="entry name" value="HTHTETR"/>
</dbReference>
<evidence type="ECO:0000256" key="1">
    <source>
        <dbReference type="ARBA" id="ARBA00023015"/>
    </source>
</evidence>
<sequence length="224" mass="24116">MIQERAELTRNKIIHGAAEAFAERGFAGTSLMEIVQLSGTTKGALYFHFGSKDRLAEEIREHADEIWTGMERLASCRCDGRAAVQAMIDFTHLLTRNLARDVVFRAGLRLDGEGGTPRERWIPLLRLLLAEAAPAPESAEGVEAILVAFVPGLEALSRRRPDRLDARTITAVWRTLLPALTTAPSAYLPAGRPHPHPGDPLGCGRPAARAAGAAEAAIRPGTSG</sequence>
<dbReference type="Pfam" id="PF00440">
    <property type="entry name" value="TetR_N"/>
    <property type="match status" value="1"/>
</dbReference>
<evidence type="ECO:0000313" key="6">
    <source>
        <dbReference type="EMBL" id="MCK2216182.1"/>
    </source>
</evidence>